<comment type="caution">
    <text evidence="1">The sequence shown here is derived from an EMBL/GenBank/DDBJ whole genome shotgun (WGS) entry which is preliminary data.</text>
</comment>
<protein>
    <submittedName>
        <fullName evidence="1">Uncharacterized protein</fullName>
    </submittedName>
</protein>
<reference evidence="1" key="1">
    <citation type="submission" date="2023-10" db="EMBL/GenBank/DDBJ databases">
        <title>Genome assembly of Pristionchus species.</title>
        <authorList>
            <person name="Yoshida K."/>
            <person name="Sommer R.J."/>
        </authorList>
    </citation>
    <scope>NUCLEOTIDE SEQUENCE</scope>
    <source>
        <strain evidence="1">RS0144</strain>
    </source>
</reference>
<name>A0AAV5TLA4_9BILA</name>
<dbReference type="EMBL" id="BTSX01000004">
    <property type="protein sequence ID" value="GMS95074.1"/>
    <property type="molecule type" value="Genomic_DNA"/>
</dbReference>
<gene>
    <name evidence="1" type="ORF">PENTCL1PPCAC_17249</name>
</gene>
<keyword evidence="2" id="KW-1185">Reference proteome</keyword>
<organism evidence="1 2">
    <name type="scientific">Pristionchus entomophagus</name>
    <dbReference type="NCBI Taxonomy" id="358040"/>
    <lineage>
        <taxon>Eukaryota</taxon>
        <taxon>Metazoa</taxon>
        <taxon>Ecdysozoa</taxon>
        <taxon>Nematoda</taxon>
        <taxon>Chromadorea</taxon>
        <taxon>Rhabditida</taxon>
        <taxon>Rhabditina</taxon>
        <taxon>Diplogasteromorpha</taxon>
        <taxon>Diplogasteroidea</taxon>
        <taxon>Neodiplogasteridae</taxon>
        <taxon>Pristionchus</taxon>
    </lineage>
</organism>
<dbReference type="Proteomes" id="UP001432027">
    <property type="component" value="Unassembled WGS sequence"/>
</dbReference>
<sequence length="86" mass="9913">INDDITRYMSAYQIKLEAVEFIQKTLRKLRVKKITNDVALRTLACNSIESLLTDLPDFTTNIYQSKSDLRNQFCIAEESLKLNGEV</sequence>
<feature type="non-terminal residue" evidence="1">
    <location>
        <position position="1"/>
    </location>
</feature>
<evidence type="ECO:0000313" key="1">
    <source>
        <dbReference type="EMBL" id="GMS95074.1"/>
    </source>
</evidence>
<evidence type="ECO:0000313" key="2">
    <source>
        <dbReference type="Proteomes" id="UP001432027"/>
    </source>
</evidence>
<dbReference type="AlphaFoldDB" id="A0AAV5TLA4"/>
<accession>A0AAV5TLA4</accession>
<proteinExistence type="predicted"/>